<dbReference type="GO" id="GO:0030248">
    <property type="term" value="F:cellulose binding"/>
    <property type="evidence" value="ECO:0007669"/>
    <property type="project" value="UniProtKB-UniRule"/>
</dbReference>
<keyword evidence="2" id="KW-0119">Carbohydrate metabolism</keyword>
<comment type="domain">
    <text evidence="2">Has a modular structure: an endo-beta-1,4-glucanase catalytic module at the N-terminus, a linker rich in serines and threonines, and a C-terminal carbohydrate-binding module (CBM).</text>
</comment>
<keyword evidence="3" id="KW-0732">Signal</keyword>
<evidence type="ECO:0000259" key="4">
    <source>
        <dbReference type="Pfam" id="PF03443"/>
    </source>
</evidence>
<feature type="chain" id="PRO_5021196722" description="AA9 family lytic polysaccharide monooxygenase" evidence="3">
    <location>
        <begin position="21"/>
        <end position="221"/>
    </location>
</feature>
<dbReference type="InterPro" id="IPR049892">
    <property type="entry name" value="AA9"/>
</dbReference>
<feature type="signal peptide" evidence="3">
    <location>
        <begin position="1"/>
        <end position="20"/>
    </location>
</feature>
<dbReference type="GO" id="GO:0030245">
    <property type="term" value="P:cellulose catabolic process"/>
    <property type="evidence" value="ECO:0007669"/>
    <property type="project" value="UniProtKB-UniRule"/>
</dbReference>
<evidence type="ECO:0000256" key="3">
    <source>
        <dbReference type="SAM" id="SignalP"/>
    </source>
</evidence>
<name>A0A4Y7SRQ9_COPMI</name>
<comment type="subcellular location">
    <subcellularLocation>
        <location evidence="2">Secreted</location>
    </subcellularLocation>
</comment>
<dbReference type="GO" id="GO:0005576">
    <property type="term" value="C:extracellular region"/>
    <property type="evidence" value="ECO:0007669"/>
    <property type="project" value="UniProtKB-SubCell"/>
</dbReference>
<evidence type="ECO:0000256" key="2">
    <source>
        <dbReference type="RuleBase" id="RU368122"/>
    </source>
</evidence>
<keyword evidence="6" id="KW-1185">Reference proteome</keyword>
<comment type="function">
    <text evidence="2">Lytic polysaccharide monooxygenase (LMPO) that depolymerizes crystalline and amorphous polysaccharides via the oxidation of scissile alpha- or beta-(1-4)-glycosidic bonds, yielding C1 and/or C4 oxidation products. Catalysis by LPMOs requires the reduction of the active-site copper from Cu(II) to Cu(I) by a reducing agent and H(2)O(2) or O(2) as a cosubstrate.</text>
</comment>
<dbReference type="AlphaFoldDB" id="A0A4Y7SRQ9"/>
<sequence length="221" mass="23099">MKLITQLSLLFALAVSQASAHYIFTTVIAGGLQSNAAVRQPLNNTPVEAVTSGAMTCNNSPRTASDTIPVAAGSTVTFKLDNTMYHQGPAAVYLGQVPGGQTAASWNGGGSNWFKIAEWGAQFNPFKFVTEGQSQLSTTIPSSTPAGEYLLRAEHIGLHVAGKPQYYISCAQIRITGGGGGNPAKVSIPGYVSASDPGLSVNIYNPVPTSYTIPGPRPWRG</sequence>
<dbReference type="STRING" id="71717.A0A4Y7SRQ9"/>
<organism evidence="5 6">
    <name type="scientific">Coprinellus micaceus</name>
    <name type="common">Glistening ink-cap mushroom</name>
    <name type="synonym">Coprinus micaceus</name>
    <dbReference type="NCBI Taxonomy" id="71717"/>
    <lineage>
        <taxon>Eukaryota</taxon>
        <taxon>Fungi</taxon>
        <taxon>Dikarya</taxon>
        <taxon>Basidiomycota</taxon>
        <taxon>Agaricomycotina</taxon>
        <taxon>Agaricomycetes</taxon>
        <taxon>Agaricomycetidae</taxon>
        <taxon>Agaricales</taxon>
        <taxon>Agaricineae</taxon>
        <taxon>Psathyrellaceae</taxon>
        <taxon>Coprinellus</taxon>
    </lineage>
</organism>
<keyword evidence="2" id="KW-0136">Cellulose degradation</keyword>
<comment type="catalytic activity">
    <reaction evidence="2">
        <text>[(1-&gt;4)-beta-D-glucosyl]n+m + reduced acceptor + O2 = 4-dehydro-beta-D-glucosyl-[(1-&gt;4)-beta-D-glucosyl]n-1 + [(1-&gt;4)-beta-D-glucosyl]m + acceptor + H2O.</text>
        <dbReference type="EC" id="1.14.99.56"/>
    </reaction>
</comment>
<dbReference type="OrthoDB" id="3496539at2759"/>
<feature type="domain" description="Auxiliary Activity family 9 catalytic" evidence="4">
    <location>
        <begin position="21"/>
        <end position="211"/>
    </location>
</feature>
<comment type="caution">
    <text evidence="5">The sequence shown here is derived from an EMBL/GenBank/DDBJ whole genome shotgun (WGS) entry which is preliminary data.</text>
</comment>
<dbReference type="Gene3D" id="2.70.50.70">
    <property type="match status" value="1"/>
</dbReference>
<dbReference type="GO" id="GO:0008810">
    <property type="term" value="F:cellulase activity"/>
    <property type="evidence" value="ECO:0007669"/>
    <property type="project" value="UniProtKB-UniRule"/>
</dbReference>
<evidence type="ECO:0000313" key="5">
    <source>
        <dbReference type="EMBL" id="TEB24557.1"/>
    </source>
</evidence>
<keyword evidence="2" id="KW-0964">Secreted</keyword>
<accession>A0A4Y7SRQ9</accession>
<dbReference type="EMBL" id="QPFP01000065">
    <property type="protein sequence ID" value="TEB24557.1"/>
    <property type="molecule type" value="Genomic_DNA"/>
</dbReference>
<reference evidence="5 6" key="1">
    <citation type="journal article" date="2019" name="Nat. Ecol. Evol.">
        <title>Megaphylogeny resolves global patterns of mushroom evolution.</title>
        <authorList>
            <person name="Varga T."/>
            <person name="Krizsan K."/>
            <person name="Foldi C."/>
            <person name="Dima B."/>
            <person name="Sanchez-Garcia M."/>
            <person name="Sanchez-Ramirez S."/>
            <person name="Szollosi G.J."/>
            <person name="Szarkandi J.G."/>
            <person name="Papp V."/>
            <person name="Albert L."/>
            <person name="Andreopoulos W."/>
            <person name="Angelini C."/>
            <person name="Antonin V."/>
            <person name="Barry K.W."/>
            <person name="Bougher N.L."/>
            <person name="Buchanan P."/>
            <person name="Buyck B."/>
            <person name="Bense V."/>
            <person name="Catcheside P."/>
            <person name="Chovatia M."/>
            <person name="Cooper J."/>
            <person name="Damon W."/>
            <person name="Desjardin D."/>
            <person name="Finy P."/>
            <person name="Geml J."/>
            <person name="Haridas S."/>
            <person name="Hughes K."/>
            <person name="Justo A."/>
            <person name="Karasinski D."/>
            <person name="Kautmanova I."/>
            <person name="Kiss B."/>
            <person name="Kocsube S."/>
            <person name="Kotiranta H."/>
            <person name="LaButti K.M."/>
            <person name="Lechner B.E."/>
            <person name="Liimatainen K."/>
            <person name="Lipzen A."/>
            <person name="Lukacs Z."/>
            <person name="Mihaltcheva S."/>
            <person name="Morgado L.N."/>
            <person name="Niskanen T."/>
            <person name="Noordeloos M.E."/>
            <person name="Ohm R.A."/>
            <person name="Ortiz-Santana B."/>
            <person name="Ovrebo C."/>
            <person name="Racz N."/>
            <person name="Riley R."/>
            <person name="Savchenko A."/>
            <person name="Shiryaev A."/>
            <person name="Soop K."/>
            <person name="Spirin V."/>
            <person name="Szebenyi C."/>
            <person name="Tomsovsky M."/>
            <person name="Tulloss R.E."/>
            <person name="Uehling J."/>
            <person name="Grigoriev I.V."/>
            <person name="Vagvolgyi C."/>
            <person name="Papp T."/>
            <person name="Martin F.M."/>
            <person name="Miettinen O."/>
            <person name="Hibbett D.S."/>
            <person name="Nagy L.G."/>
        </authorList>
    </citation>
    <scope>NUCLEOTIDE SEQUENCE [LARGE SCALE GENOMIC DNA]</scope>
    <source>
        <strain evidence="5 6">FP101781</strain>
    </source>
</reference>
<dbReference type="InterPro" id="IPR005103">
    <property type="entry name" value="AA9_LPMO"/>
</dbReference>
<protein>
    <recommendedName>
        <fullName evidence="2">AA9 family lytic polysaccharide monooxygenase</fullName>
        <ecNumber evidence="2">1.14.99.56</ecNumber>
    </recommendedName>
    <alternativeName>
        <fullName evidence="2">Endo-beta-1,4-glucanase</fullName>
    </alternativeName>
    <alternativeName>
        <fullName evidence="2">Glycosyl hydrolase 61 family protein</fullName>
    </alternativeName>
</protein>
<gene>
    <name evidence="5" type="ORF">FA13DRAFT_1817867</name>
</gene>
<evidence type="ECO:0000256" key="1">
    <source>
        <dbReference type="ARBA" id="ARBA00023157"/>
    </source>
</evidence>
<proteinExistence type="predicted"/>
<dbReference type="PANTHER" id="PTHR33353">
    <property type="entry name" value="PUTATIVE (AFU_ORTHOLOGUE AFUA_1G12560)-RELATED"/>
    <property type="match status" value="1"/>
</dbReference>
<dbReference type="Pfam" id="PF03443">
    <property type="entry name" value="AA9"/>
    <property type="match status" value="1"/>
</dbReference>
<dbReference type="CDD" id="cd21175">
    <property type="entry name" value="LPMO_AA9"/>
    <property type="match status" value="1"/>
</dbReference>
<evidence type="ECO:0000313" key="6">
    <source>
        <dbReference type="Proteomes" id="UP000298030"/>
    </source>
</evidence>
<dbReference type="EC" id="1.14.99.56" evidence="2"/>
<dbReference type="PANTHER" id="PTHR33353:SF11">
    <property type="entry name" value="GLYCOSYLHYDROLASE FAMILY 61-7 PROTEIN"/>
    <property type="match status" value="1"/>
</dbReference>
<keyword evidence="1 2" id="KW-1015">Disulfide bond</keyword>
<keyword evidence="2" id="KW-0624">Polysaccharide degradation</keyword>
<dbReference type="Proteomes" id="UP000298030">
    <property type="component" value="Unassembled WGS sequence"/>
</dbReference>